<name>A0A2T9K885_9CAUL</name>
<feature type="transmembrane region" description="Helical" evidence="1">
    <location>
        <begin position="101"/>
        <end position="121"/>
    </location>
</feature>
<keyword evidence="1" id="KW-1133">Transmembrane helix</keyword>
<organism evidence="2 3">
    <name type="scientific">Caulobacter endophyticus</name>
    <dbReference type="NCBI Taxonomy" id="2172652"/>
    <lineage>
        <taxon>Bacteria</taxon>
        <taxon>Pseudomonadati</taxon>
        <taxon>Pseudomonadota</taxon>
        <taxon>Alphaproteobacteria</taxon>
        <taxon>Caulobacterales</taxon>
        <taxon>Caulobacteraceae</taxon>
        <taxon>Caulobacter</taxon>
    </lineage>
</organism>
<protein>
    <recommendedName>
        <fullName evidence="4">Polyketide cyclase / dehydrase and lipid transport</fullName>
    </recommendedName>
</protein>
<feature type="transmembrane region" description="Helical" evidence="1">
    <location>
        <begin position="197"/>
        <end position="216"/>
    </location>
</feature>
<dbReference type="Gene3D" id="3.30.530.20">
    <property type="match status" value="1"/>
</dbReference>
<keyword evidence="3" id="KW-1185">Reference proteome</keyword>
<dbReference type="AlphaFoldDB" id="A0A2T9K885"/>
<keyword evidence="1" id="KW-0812">Transmembrane</keyword>
<reference evidence="2 3" key="1">
    <citation type="submission" date="2018-04" db="EMBL/GenBank/DDBJ databases">
        <title>The genome sequence of Caulobacter sp. 744.</title>
        <authorList>
            <person name="Gao J."/>
            <person name="Sun J."/>
        </authorList>
    </citation>
    <scope>NUCLEOTIDE SEQUENCE [LARGE SCALE GENOMIC DNA]</scope>
    <source>
        <strain evidence="2 3">774</strain>
    </source>
</reference>
<feature type="transmembrane region" description="Helical" evidence="1">
    <location>
        <begin position="142"/>
        <end position="161"/>
    </location>
</feature>
<sequence length="457" mass="49166">MARFNFEGLFGGARYMLVSFVVLLGQHLILLALVWWSREPTVPPLWIWINPGRELVFGAFMGRESLAAATLPVGVVVTLAADALLIGLAFRRARYVRGPSWIPILTITPVLQLLVITWLAAAPARRGPLEDRPSRAARTVAFGLLAGVGLTLLVVAFSVLLLGTYGYTLFLAAPFVIALVIGYIANRPEQASRLRTSGLVSSAFLLGGLALIGFAFEGLICLVMASPLIALMGWIGALTGRSLAGMGRPGRGTTLASVAVLPILLAGEALAPPRDDFESVESIEIAAPPAAVWDSVVHMGPIPGAPAAPFRWGLAYPMRGEIQGEGVGAIRRGVFSTGVAYERVTAWEPGRRLDFIVLSDPPSLKELSPYEQVNAPHMNGYFRTRDARFSITPLPGGRSRLTLATHHDLDLAPAAYWTPMAQWAVHANKQRVLHHFRRQAEAGREDVGATPATSIPE</sequence>
<dbReference type="Proteomes" id="UP000245073">
    <property type="component" value="Unassembled WGS sequence"/>
</dbReference>
<feature type="transmembrane region" description="Helical" evidence="1">
    <location>
        <begin position="167"/>
        <end position="185"/>
    </location>
</feature>
<evidence type="ECO:0008006" key="4">
    <source>
        <dbReference type="Google" id="ProtNLM"/>
    </source>
</evidence>
<feature type="transmembrane region" description="Helical" evidence="1">
    <location>
        <begin position="66"/>
        <end position="89"/>
    </location>
</feature>
<comment type="caution">
    <text evidence="2">The sequence shown here is derived from an EMBL/GenBank/DDBJ whole genome shotgun (WGS) entry which is preliminary data.</text>
</comment>
<proteinExistence type="predicted"/>
<feature type="transmembrane region" description="Helical" evidence="1">
    <location>
        <begin position="15"/>
        <end position="36"/>
    </location>
</feature>
<evidence type="ECO:0000313" key="2">
    <source>
        <dbReference type="EMBL" id="PVM92021.1"/>
    </source>
</evidence>
<evidence type="ECO:0000313" key="3">
    <source>
        <dbReference type="Proteomes" id="UP000245073"/>
    </source>
</evidence>
<accession>A0A2T9K885</accession>
<feature type="transmembrane region" description="Helical" evidence="1">
    <location>
        <begin position="222"/>
        <end position="240"/>
    </location>
</feature>
<keyword evidence="1" id="KW-0472">Membrane</keyword>
<dbReference type="SUPFAM" id="SSF55961">
    <property type="entry name" value="Bet v1-like"/>
    <property type="match status" value="1"/>
</dbReference>
<dbReference type="OrthoDB" id="315686at2"/>
<dbReference type="RefSeq" id="WP_109099995.1">
    <property type="nucleotide sequence ID" value="NZ_QDKQ01000026.1"/>
</dbReference>
<gene>
    <name evidence="2" type="ORF">DDF67_05905</name>
</gene>
<dbReference type="EMBL" id="QDKQ01000026">
    <property type="protein sequence ID" value="PVM92021.1"/>
    <property type="molecule type" value="Genomic_DNA"/>
</dbReference>
<evidence type="ECO:0000256" key="1">
    <source>
        <dbReference type="SAM" id="Phobius"/>
    </source>
</evidence>
<dbReference type="InterPro" id="IPR023393">
    <property type="entry name" value="START-like_dom_sf"/>
</dbReference>